<organism evidence="2 3">
    <name type="scientific">Candidatus Nitrosoglobus terrae</name>
    <dbReference type="NCBI Taxonomy" id="1630141"/>
    <lineage>
        <taxon>Bacteria</taxon>
        <taxon>Pseudomonadati</taxon>
        <taxon>Pseudomonadota</taxon>
        <taxon>Gammaproteobacteria</taxon>
        <taxon>Chromatiales</taxon>
        <taxon>Chromatiaceae</taxon>
        <taxon>Candidatus Nitrosoglobus</taxon>
    </lineage>
</organism>
<sequence>MKKETLWYGYLNAGQKSTPILLDHELPTNSNETIYLFNLMRGEILEYQRQVVEAKLQELNVDGQTEIINQLKEAYTKARRNFKPRGTHGPQSSDGHDPLSKNESTGKTLEDLTGFIETDDDGGFIEEEDEEEDWFDKSS</sequence>
<keyword evidence="3" id="KW-1185">Reference proteome</keyword>
<reference evidence="2 3" key="1">
    <citation type="journal article" date="2017" name="ISME J.">
        <title>An acid-tolerant ammonia-oxidizing ?-proteobacterium from soil.</title>
        <authorList>
            <person name="Hayatsu M."/>
            <person name="Tago K."/>
            <person name="Uchiyama I."/>
            <person name="Toyoda A."/>
            <person name="Wang Y."/>
            <person name="Shimomura Y."/>
            <person name="Okubo T."/>
            <person name="Kurisu F."/>
            <person name="Hirono Y."/>
            <person name="Nonaka K."/>
            <person name="Akiyama H."/>
            <person name="Itoh T."/>
            <person name="Takami H."/>
        </authorList>
    </citation>
    <scope>NUCLEOTIDE SEQUENCE [LARGE SCALE GENOMIC DNA]</scope>
    <source>
        <strain evidence="2 3">TAO100</strain>
    </source>
</reference>
<name>A0A1Q2SN75_9GAMM</name>
<dbReference type="KEGG" id="ntt:TAO_1187"/>
<evidence type="ECO:0000256" key="1">
    <source>
        <dbReference type="SAM" id="MobiDB-lite"/>
    </source>
</evidence>
<dbReference type="RefSeq" id="WP_096527093.1">
    <property type="nucleotide sequence ID" value="NZ_AP014836.1"/>
</dbReference>
<dbReference type="Proteomes" id="UP000243679">
    <property type="component" value="Chromosome"/>
</dbReference>
<proteinExistence type="predicted"/>
<gene>
    <name evidence="2" type="ORF">TAO_1187</name>
</gene>
<dbReference type="OrthoDB" id="5796313at2"/>
<accession>A0A1Q2SN75</accession>
<evidence type="ECO:0000313" key="3">
    <source>
        <dbReference type="Proteomes" id="UP000243679"/>
    </source>
</evidence>
<dbReference type="EMBL" id="AP014836">
    <property type="protein sequence ID" value="BAW80557.1"/>
    <property type="molecule type" value="Genomic_DNA"/>
</dbReference>
<evidence type="ECO:0000313" key="2">
    <source>
        <dbReference type="EMBL" id="BAW80557.1"/>
    </source>
</evidence>
<protein>
    <submittedName>
        <fullName evidence="2">Hypothetical conserved protein</fullName>
    </submittedName>
</protein>
<feature type="compositionally biased region" description="Acidic residues" evidence="1">
    <location>
        <begin position="117"/>
        <end position="139"/>
    </location>
</feature>
<dbReference type="AlphaFoldDB" id="A0A1Q2SN75"/>
<feature type="region of interest" description="Disordered" evidence="1">
    <location>
        <begin position="78"/>
        <end position="139"/>
    </location>
</feature>